<dbReference type="Pfam" id="PF02446">
    <property type="entry name" value="Glyco_hydro_77"/>
    <property type="match status" value="1"/>
</dbReference>
<evidence type="ECO:0000256" key="11">
    <source>
        <dbReference type="ARBA" id="ARBA00031501"/>
    </source>
</evidence>
<keyword evidence="9" id="KW-0119">Carbohydrate metabolism</keyword>
<keyword evidence="8 13" id="KW-0808">Transferase</keyword>
<dbReference type="PROSITE" id="PS51166">
    <property type="entry name" value="CBM20"/>
    <property type="match status" value="2"/>
</dbReference>
<comment type="subcellular location">
    <subcellularLocation>
        <location evidence="2">Cytoplasm</location>
    </subcellularLocation>
</comment>
<evidence type="ECO:0000256" key="4">
    <source>
        <dbReference type="ARBA" id="ARBA00012560"/>
    </source>
</evidence>
<keyword evidence="7 13" id="KW-0328">Glycosyltransferase</keyword>
<feature type="domain" description="CBM20" evidence="12">
    <location>
        <begin position="126"/>
        <end position="242"/>
    </location>
</feature>
<sequence length="900" mass="105934">MIVTFHIEYRTSWGEEVRILGSVPELGKNNPEQAVALTTVDGIHWSNEISIQLPAEGGVEYSYHIYRDGKAIRTEWNSFPRRIYLPADVKKSLRINDCWKNLPEQQYFYSSAFTEALLAHRERSAIPKSYKKGLMIKAYAPRINSKYCLAICGNQKALGNWDPDKAWPMSDANFPEWQAELDASKLEFPLEYKFVLYNKEEKRAEAWENNPNRYLAAPEIKANETLVIADRYAYFNIPSWKGAGVAVPVFSLKSEKSFGVGDFGDLKRMVDWAVSTNQKVVQILPINDTTMTHTWTDSYPYNSISIYAFHPMYADLKQMGNLKDKETAAAFNRKQKELNALSAIDYEAVNRVKWEYFHQIFKQEGEKVLASKAFRSFFEANKDWLQPYAAFSYLRDLYHTPNFREWPQYSEYNAQEIEELCRPDTADYAHIAIYFYIQFNLHLQLLEATTYAREHGVVLKGDIPIGISRNSVEAWTEPYYFNLNGQAGAPPDDFSINGQNWGFPTYNWDVMENDGYKWWMKRFQKMAEYFGAYRIDHILGFFRIWEIPMNAVHGLLGQFVPALPMSREEIESYGLSFREEFLRPYIHEYFLGQVFGPHTDYVKQTFIEPTETYEVYRMRPEFDTQRKVEAFFAGKNDEDSIWVRDGLYALISDVLFVPDRKDPNLYHPRIGVQHDFIYRALNDWEKTAFNRLYDQYYYHRHNDFWQQQAMKKLPQLTQSTRMLVCGEDLGMIPDCVAWVMNDLRILSLEIQRMPKNPAEEFGRLNEYPYRSVCTFSTHDMSTLRGWWEEDYQQTQRYYNQMLGHYGAAPAIATPELCEEVVRNHLYSNSILCILSLQDWLSMDGKWRNPNVQEERINIPANPRHYWRYRMHLTLEQLMKAESLNEKIRELVKQTGRNPEK</sequence>
<dbReference type="Gene3D" id="2.60.40.10">
    <property type="entry name" value="Immunoglobulins"/>
    <property type="match status" value="2"/>
</dbReference>
<dbReference type="Pfam" id="PF00686">
    <property type="entry name" value="CBM_20"/>
    <property type="match status" value="2"/>
</dbReference>
<dbReference type="PANTHER" id="PTHR32518">
    <property type="match status" value="1"/>
</dbReference>
<reference evidence="13 14" key="1">
    <citation type="submission" date="2014-02" db="EMBL/GenBank/DDBJ databases">
        <authorList>
            <person name="Sears C."/>
            <person name="Carroll K."/>
            <person name="Sack B.R."/>
            <person name="Qadri F."/>
            <person name="Myers L.L."/>
            <person name="Chung G.-T."/>
            <person name="Escheverria P."/>
            <person name="Fraser C.M."/>
            <person name="Sadzewicz L."/>
            <person name="Shefchek K.A."/>
            <person name="Tallon L."/>
            <person name="Das S.P."/>
            <person name="Daugherty S."/>
            <person name="Mongodin E.F."/>
        </authorList>
    </citation>
    <scope>NUCLEOTIDE SEQUENCE [LARGE SCALE GENOMIC DNA]</scope>
    <source>
        <strain evidence="14">3988T(B)14</strain>
    </source>
</reference>
<dbReference type="AlphaFoldDB" id="A0A015SL22"/>
<evidence type="ECO:0000256" key="9">
    <source>
        <dbReference type="ARBA" id="ARBA00023277"/>
    </source>
</evidence>
<dbReference type="InterPro" id="IPR013784">
    <property type="entry name" value="Carb-bd-like_fold"/>
</dbReference>
<comment type="catalytic activity">
    <reaction evidence="1">
        <text>Transfers a segment of a (1-&gt;4)-alpha-D-glucan to a new position in an acceptor, which may be glucose or a (1-&gt;4)-alpha-D-glucan.</text>
        <dbReference type="EC" id="2.4.1.25"/>
    </reaction>
</comment>
<evidence type="ECO:0000313" key="13">
    <source>
        <dbReference type="EMBL" id="EXY72919.1"/>
    </source>
</evidence>
<evidence type="ECO:0000256" key="1">
    <source>
        <dbReference type="ARBA" id="ARBA00000439"/>
    </source>
</evidence>
<dbReference type="SUPFAM" id="SSF49452">
    <property type="entry name" value="Starch-binding domain-like"/>
    <property type="match status" value="2"/>
</dbReference>
<evidence type="ECO:0000256" key="8">
    <source>
        <dbReference type="ARBA" id="ARBA00022679"/>
    </source>
</evidence>
<feature type="domain" description="CBM20" evidence="12">
    <location>
        <begin position="1"/>
        <end position="101"/>
    </location>
</feature>
<dbReference type="GO" id="GO:2001070">
    <property type="term" value="F:starch binding"/>
    <property type="evidence" value="ECO:0007669"/>
    <property type="project" value="InterPro"/>
</dbReference>
<dbReference type="InterPro" id="IPR034841">
    <property type="entry name" value="CBM20_DPE2_2"/>
</dbReference>
<evidence type="ECO:0000256" key="3">
    <source>
        <dbReference type="ARBA" id="ARBA00005684"/>
    </source>
</evidence>
<comment type="caution">
    <text evidence="13">The sequence shown here is derived from an EMBL/GenBank/DDBJ whole genome shotgun (WGS) entry which is preliminary data.</text>
</comment>
<proteinExistence type="inferred from homology"/>
<dbReference type="Gene3D" id="3.20.20.80">
    <property type="entry name" value="Glycosidases"/>
    <property type="match status" value="2"/>
</dbReference>
<dbReference type="GO" id="GO:0004134">
    <property type="term" value="F:4-alpha-glucanotransferase activity"/>
    <property type="evidence" value="ECO:0007669"/>
    <property type="project" value="UniProtKB-EC"/>
</dbReference>
<dbReference type="PATRIC" id="fig|1339315.3.peg.3930"/>
<accession>A0A015SL22</accession>
<organism evidence="13 14">
    <name type="scientific">Bacteroides fragilis str. 3988T(B)14</name>
    <dbReference type="NCBI Taxonomy" id="1339315"/>
    <lineage>
        <taxon>Bacteria</taxon>
        <taxon>Pseudomonadati</taxon>
        <taxon>Bacteroidota</taxon>
        <taxon>Bacteroidia</taxon>
        <taxon>Bacteroidales</taxon>
        <taxon>Bacteroidaceae</taxon>
        <taxon>Bacteroides</taxon>
    </lineage>
</organism>
<dbReference type="GO" id="GO:0005975">
    <property type="term" value="P:carbohydrate metabolic process"/>
    <property type="evidence" value="ECO:0007669"/>
    <property type="project" value="InterPro"/>
</dbReference>
<dbReference type="InterPro" id="IPR013783">
    <property type="entry name" value="Ig-like_fold"/>
</dbReference>
<dbReference type="InterPro" id="IPR003385">
    <property type="entry name" value="Glyco_hydro_77"/>
</dbReference>
<dbReference type="RefSeq" id="WP_022348360.1">
    <property type="nucleotide sequence ID" value="NZ_JGCY01000383.1"/>
</dbReference>
<dbReference type="EMBL" id="JGCY01000383">
    <property type="protein sequence ID" value="EXY72919.1"/>
    <property type="molecule type" value="Genomic_DNA"/>
</dbReference>
<evidence type="ECO:0000256" key="10">
    <source>
        <dbReference type="ARBA" id="ARBA00031423"/>
    </source>
</evidence>
<keyword evidence="6" id="KW-0963">Cytoplasm</keyword>
<evidence type="ECO:0000256" key="7">
    <source>
        <dbReference type="ARBA" id="ARBA00022676"/>
    </source>
</evidence>
<evidence type="ECO:0000256" key="6">
    <source>
        <dbReference type="ARBA" id="ARBA00022490"/>
    </source>
</evidence>
<dbReference type="InterPro" id="IPR017853">
    <property type="entry name" value="GH"/>
</dbReference>
<gene>
    <name evidence="13" type="primary">malQ</name>
    <name evidence="13" type="ORF">M124_3266</name>
</gene>
<dbReference type="EC" id="2.4.1.25" evidence="4"/>
<dbReference type="Proteomes" id="UP000020529">
    <property type="component" value="Unassembled WGS sequence"/>
</dbReference>
<evidence type="ECO:0000259" key="12">
    <source>
        <dbReference type="PROSITE" id="PS51166"/>
    </source>
</evidence>
<dbReference type="CDD" id="cd05467">
    <property type="entry name" value="CBM20"/>
    <property type="match status" value="1"/>
</dbReference>
<name>A0A015SL22_BACFG</name>
<dbReference type="SUPFAM" id="SSF51445">
    <property type="entry name" value="(Trans)glycosidases"/>
    <property type="match status" value="1"/>
</dbReference>
<dbReference type="GO" id="GO:0005737">
    <property type="term" value="C:cytoplasm"/>
    <property type="evidence" value="ECO:0007669"/>
    <property type="project" value="UniProtKB-SubCell"/>
</dbReference>
<protein>
    <recommendedName>
        <fullName evidence="5">4-alpha-glucanotransferase</fullName>
        <ecNumber evidence="4">2.4.1.25</ecNumber>
    </recommendedName>
    <alternativeName>
        <fullName evidence="10">Amylomaltase</fullName>
    </alternativeName>
    <alternativeName>
        <fullName evidence="11">Disproportionating enzyme</fullName>
    </alternativeName>
</protein>
<evidence type="ECO:0000256" key="5">
    <source>
        <dbReference type="ARBA" id="ARBA00020295"/>
    </source>
</evidence>
<dbReference type="InterPro" id="IPR002044">
    <property type="entry name" value="CBM20"/>
</dbReference>
<evidence type="ECO:0000256" key="2">
    <source>
        <dbReference type="ARBA" id="ARBA00004496"/>
    </source>
</evidence>
<dbReference type="SMART" id="SM01065">
    <property type="entry name" value="CBM_2"/>
    <property type="match status" value="2"/>
</dbReference>
<evidence type="ECO:0000313" key="14">
    <source>
        <dbReference type="Proteomes" id="UP000020529"/>
    </source>
</evidence>
<dbReference type="PANTHER" id="PTHR32518:SF3">
    <property type="entry name" value="4-ALPHA-GLUCANOTRANSFERASE"/>
    <property type="match status" value="1"/>
</dbReference>
<comment type="similarity">
    <text evidence="3">Belongs to the disproportionating enzyme family.</text>
</comment>
<dbReference type="CDD" id="cd05816">
    <property type="entry name" value="CBM20_DPE2_repeat2"/>
    <property type="match status" value="1"/>
</dbReference>